<dbReference type="PhylomeDB" id="A0A0G4EF98"/>
<dbReference type="EMBL" id="CDMY01000204">
    <property type="protein sequence ID" value="CEL94082.1"/>
    <property type="molecule type" value="Genomic_DNA"/>
</dbReference>
<feature type="compositionally biased region" description="Pro residues" evidence="1">
    <location>
        <begin position="164"/>
        <end position="177"/>
    </location>
</feature>
<keyword evidence="3" id="KW-1185">Reference proteome</keyword>
<feature type="compositionally biased region" description="Polar residues" evidence="1">
    <location>
        <begin position="146"/>
        <end position="163"/>
    </location>
</feature>
<organism evidence="2 3">
    <name type="scientific">Vitrella brassicaformis (strain CCMP3155)</name>
    <dbReference type="NCBI Taxonomy" id="1169540"/>
    <lineage>
        <taxon>Eukaryota</taxon>
        <taxon>Sar</taxon>
        <taxon>Alveolata</taxon>
        <taxon>Colpodellida</taxon>
        <taxon>Vitrellaceae</taxon>
        <taxon>Vitrella</taxon>
    </lineage>
</organism>
<accession>A0A0G4EF98</accession>
<dbReference type="InParanoid" id="A0A0G4EF98"/>
<name>A0A0G4EF98_VITBC</name>
<gene>
    <name evidence="2" type="ORF">Vbra_4925</name>
</gene>
<feature type="region of interest" description="Disordered" evidence="1">
    <location>
        <begin position="1"/>
        <end position="194"/>
    </location>
</feature>
<evidence type="ECO:0000313" key="2">
    <source>
        <dbReference type="EMBL" id="CEL94082.1"/>
    </source>
</evidence>
<feature type="compositionally biased region" description="Gly residues" evidence="1">
    <location>
        <begin position="130"/>
        <end position="139"/>
    </location>
</feature>
<feature type="compositionally biased region" description="Gly residues" evidence="1">
    <location>
        <begin position="21"/>
        <end position="34"/>
    </location>
</feature>
<dbReference type="Proteomes" id="UP000041254">
    <property type="component" value="Unassembled WGS sequence"/>
</dbReference>
<dbReference type="AlphaFoldDB" id="A0A0G4EF98"/>
<evidence type="ECO:0000256" key="1">
    <source>
        <dbReference type="SAM" id="MobiDB-lite"/>
    </source>
</evidence>
<proteinExistence type="predicted"/>
<sequence length="194" mass="19260">MPAGSAVGAESAAGVSVAMGDGEGGLGVGGGRGTSGKRKRGSPVPSPVPSLRLPELRGPEASSTGSRAGGVHQPMTVSAVSFPRGPAFPRSTAPIGSGSSLILPPYPDSKSLIRRRPDRISQPQGRSDGTRGGPSGQGGSAAQERGQPSTTPGAFNPLSNLSHPPTPQQPPSVPSSPPVAIDIDVTESGGGHWL</sequence>
<reference evidence="2 3" key="1">
    <citation type="submission" date="2014-11" db="EMBL/GenBank/DDBJ databases">
        <authorList>
            <person name="Zhu J."/>
            <person name="Qi W."/>
            <person name="Song R."/>
        </authorList>
    </citation>
    <scope>NUCLEOTIDE SEQUENCE [LARGE SCALE GENOMIC DNA]</scope>
</reference>
<evidence type="ECO:0000313" key="3">
    <source>
        <dbReference type="Proteomes" id="UP000041254"/>
    </source>
</evidence>
<protein>
    <submittedName>
        <fullName evidence="2">Uncharacterized protein</fullName>
    </submittedName>
</protein>
<feature type="compositionally biased region" description="Low complexity" evidence="1">
    <location>
        <begin position="1"/>
        <end position="20"/>
    </location>
</feature>
<dbReference type="VEuPathDB" id="CryptoDB:Vbra_4925"/>